<keyword evidence="3" id="KW-1185">Reference proteome</keyword>
<evidence type="ECO:0000313" key="2">
    <source>
        <dbReference type="EMBL" id="MBZ5750351.1"/>
    </source>
</evidence>
<reference evidence="2" key="1">
    <citation type="submission" date="2024-05" db="EMBL/GenBank/DDBJ databases">
        <title>Metabacillus sp. nov., isolated from the rhizosphere soil of tomato plants.</title>
        <authorList>
            <person name="Ma R."/>
        </authorList>
    </citation>
    <scope>NUCLEOTIDE SEQUENCE</scope>
    <source>
        <strain evidence="2">DBTR6</strain>
    </source>
</reference>
<dbReference type="RefSeq" id="WP_224138447.1">
    <property type="nucleotide sequence ID" value="NZ_JAIQUM010000014.1"/>
</dbReference>
<dbReference type="EMBL" id="JAIQUM010000014">
    <property type="protein sequence ID" value="MBZ5750351.1"/>
    <property type="molecule type" value="Genomic_DNA"/>
</dbReference>
<organism evidence="2 3">
    <name type="scientific">Metabacillus rhizolycopersici</name>
    <dbReference type="NCBI Taxonomy" id="2875709"/>
    <lineage>
        <taxon>Bacteria</taxon>
        <taxon>Bacillati</taxon>
        <taxon>Bacillota</taxon>
        <taxon>Bacilli</taxon>
        <taxon>Bacillales</taxon>
        <taxon>Bacillaceae</taxon>
        <taxon>Metabacillus</taxon>
    </lineage>
</organism>
<comment type="caution">
    <text evidence="2">The sequence shown here is derived from an EMBL/GenBank/DDBJ whole genome shotgun (WGS) entry which is preliminary data.</text>
</comment>
<evidence type="ECO:0000256" key="1">
    <source>
        <dbReference type="SAM" id="Phobius"/>
    </source>
</evidence>
<dbReference type="Proteomes" id="UP001165287">
    <property type="component" value="Unassembled WGS sequence"/>
</dbReference>
<protein>
    <submittedName>
        <fullName evidence="2">Uncharacterized protein</fullName>
    </submittedName>
</protein>
<keyword evidence="1" id="KW-0812">Transmembrane</keyword>
<feature type="transmembrane region" description="Helical" evidence="1">
    <location>
        <begin position="30"/>
        <end position="49"/>
    </location>
</feature>
<sequence length="50" mass="5878">MNNETQEVDERIAKIMLPENQGGDLTGRDYFWYISLGIVFPISLLIWGWF</sequence>
<keyword evidence="1" id="KW-1133">Transmembrane helix</keyword>
<proteinExistence type="predicted"/>
<keyword evidence="1" id="KW-0472">Membrane</keyword>
<gene>
    <name evidence="2" type="ORF">K9V48_08850</name>
</gene>
<name>A0ABS7UPW5_9BACI</name>
<accession>A0ABS7UPW5</accession>
<evidence type="ECO:0000313" key="3">
    <source>
        <dbReference type="Proteomes" id="UP001165287"/>
    </source>
</evidence>